<dbReference type="PANTHER" id="PTHR30154">
    <property type="entry name" value="LEUCINE-RESPONSIVE REGULATORY PROTEIN"/>
    <property type="match status" value="1"/>
</dbReference>
<keyword evidence="6" id="KW-1185">Reference proteome</keyword>
<evidence type="ECO:0000313" key="6">
    <source>
        <dbReference type="Proteomes" id="UP001500359"/>
    </source>
</evidence>
<dbReference type="InterPro" id="IPR036390">
    <property type="entry name" value="WH_DNA-bd_sf"/>
</dbReference>
<dbReference type="Pfam" id="PF13412">
    <property type="entry name" value="HTH_24"/>
    <property type="match status" value="1"/>
</dbReference>
<keyword evidence="2" id="KW-0238">DNA-binding</keyword>
<name>A0ABP3WRG6_9ALTE</name>
<keyword evidence="1" id="KW-0805">Transcription regulation</keyword>
<dbReference type="CDD" id="cd00090">
    <property type="entry name" value="HTH_ARSR"/>
    <property type="match status" value="1"/>
</dbReference>
<dbReference type="Pfam" id="PF01037">
    <property type="entry name" value="AsnC_trans_reg"/>
    <property type="match status" value="1"/>
</dbReference>
<evidence type="ECO:0000256" key="2">
    <source>
        <dbReference type="ARBA" id="ARBA00023125"/>
    </source>
</evidence>
<keyword evidence="3" id="KW-0804">Transcription</keyword>
<reference evidence="6" key="1">
    <citation type="journal article" date="2019" name="Int. J. Syst. Evol. Microbiol.">
        <title>The Global Catalogue of Microorganisms (GCM) 10K type strain sequencing project: providing services to taxonomists for standard genome sequencing and annotation.</title>
        <authorList>
            <consortium name="The Broad Institute Genomics Platform"/>
            <consortium name="The Broad Institute Genome Sequencing Center for Infectious Disease"/>
            <person name="Wu L."/>
            <person name="Ma J."/>
        </authorList>
    </citation>
    <scope>NUCLEOTIDE SEQUENCE [LARGE SCALE GENOMIC DNA]</scope>
    <source>
        <strain evidence="6">JCM 15896</strain>
    </source>
</reference>
<dbReference type="InterPro" id="IPR011991">
    <property type="entry name" value="ArsR-like_HTH"/>
</dbReference>
<dbReference type="Gene3D" id="3.30.70.920">
    <property type="match status" value="1"/>
</dbReference>
<dbReference type="PANTHER" id="PTHR30154:SF17">
    <property type="entry name" value="DNA-BINDING TRANSCRIPTIONAL ACTIVATOR DECR"/>
    <property type="match status" value="1"/>
</dbReference>
<proteinExistence type="predicted"/>
<dbReference type="Proteomes" id="UP001500359">
    <property type="component" value="Unassembled WGS sequence"/>
</dbReference>
<sequence>MAIDAIDKAILRLLQHDLTLSVNHIAEQVGLSTTPCWRRIQQLEKKGVIKQRVALVDPELVGLGMTVFVQVKAGKHDDKWLNHFAKHAGLLEEVVEFYRMSGEYDYMLKVVVADLKAFDKFYKRLVTGIDLSDVTSSFAMEQIKYTTVLPVR</sequence>
<organism evidence="5 6">
    <name type="scientific">Aliiglaciecola litoralis</name>
    <dbReference type="NCBI Taxonomy" id="582857"/>
    <lineage>
        <taxon>Bacteria</taxon>
        <taxon>Pseudomonadati</taxon>
        <taxon>Pseudomonadota</taxon>
        <taxon>Gammaproteobacteria</taxon>
        <taxon>Alteromonadales</taxon>
        <taxon>Alteromonadaceae</taxon>
        <taxon>Aliiglaciecola</taxon>
    </lineage>
</organism>
<dbReference type="InterPro" id="IPR000485">
    <property type="entry name" value="AsnC-type_HTH_dom"/>
</dbReference>
<evidence type="ECO:0000256" key="1">
    <source>
        <dbReference type="ARBA" id="ARBA00023015"/>
    </source>
</evidence>
<feature type="domain" description="HTH asnC-type" evidence="4">
    <location>
        <begin position="3"/>
        <end position="64"/>
    </location>
</feature>
<dbReference type="SUPFAM" id="SSF46785">
    <property type="entry name" value="Winged helix' DNA-binding domain"/>
    <property type="match status" value="1"/>
</dbReference>
<dbReference type="PRINTS" id="PR00033">
    <property type="entry name" value="HTHASNC"/>
</dbReference>
<evidence type="ECO:0000256" key="3">
    <source>
        <dbReference type="ARBA" id="ARBA00023163"/>
    </source>
</evidence>
<dbReference type="InterPro" id="IPR019888">
    <property type="entry name" value="Tscrpt_reg_AsnC-like"/>
</dbReference>
<comment type="caution">
    <text evidence="5">The sequence shown here is derived from an EMBL/GenBank/DDBJ whole genome shotgun (WGS) entry which is preliminary data.</text>
</comment>
<dbReference type="Gene3D" id="1.10.10.10">
    <property type="entry name" value="Winged helix-like DNA-binding domain superfamily/Winged helix DNA-binding domain"/>
    <property type="match status" value="1"/>
</dbReference>
<gene>
    <name evidence="5" type="ORF">GCM10009114_15330</name>
</gene>
<dbReference type="InterPro" id="IPR036388">
    <property type="entry name" value="WH-like_DNA-bd_sf"/>
</dbReference>
<evidence type="ECO:0000259" key="4">
    <source>
        <dbReference type="PROSITE" id="PS50956"/>
    </source>
</evidence>
<accession>A0ABP3WRG6</accession>
<dbReference type="SMART" id="SM00344">
    <property type="entry name" value="HTH_ASNC"/>
    <property type="match status" value="1"/>
</dbReference>
<evidence type="ECO:0000313" key="5">
    <source>
        <dbReference type="EMBL" id="GAA0855768.1"/>
    </source>
</evidence>
<dbReference type="PROSITE" id="PS50956">
    <property type="entry name" value="HTH_ASNC_2"/>
    <property type="match status" value="1"/>
</dbReference>
<dbReference type="SUPFAM" id="SSF54909">
    <property type="entry name" value="Dimeric alpha+beta barrel"/>
    <property type="match status" value="1"/>
</dbReference>
<dbReference type="InterPro" id="IPR011008">
    <property type="entry name" value="Dimeric_a/b-barrel"/>
</dbReference>
<dbReference type="InterPro" id="IPR019887">
    <property type="entry name" value="Tscrpt_reg_AsnC/Lrp_C"/>
</dbReference>
<dbReference type="EMBL" id="BAAAFD010000003">
    <property type="protein sequence ID" value="GAA0855768.1"/>
    <property type="molecule type" value="Genomic_DNA"/>
</dbReference>
<protein>
    <submittedName>
        <fullName evidence="5">Lrp/AsnC family transcriptional regulator</fullName>
    </submittedName>
</protein>